<accession>A0ABT7TFQ2</accession>
<reference evidence="1 2" key="1">
    <citation type="submission" date="2023-06" db="EMBL/GenBank/DDBJ databases">
        <authorList>
            <person name="Feng G."/>
            <person name="Li J."/>
            <person name="Zhu H."/>
        </authorList>
    </citation>
    <scope>NUCLEOTIDE SEQUENCE [LARGE SCALE GENOMIC DNA]</scope>
    <source>
        <strain evidence="1 2">RHCJP20</strain>
    </source>
</reference>
<proteinExistence type="predicted"/>
<dbReference type="SUPFAM" id="SSF56112">
    <property type="entry name" value="Protein kinase-like (PK-like)"/>
    <property type="match status" value="1"/>
</dbReference>
<keyword evidence="2" id="KW-1185">Reference proteome</keyword>
<dbReference type="EMBL" id="JAUCMM010000004">
    <property type="protein sequence ID" value="MDM7888408.1"/>
    <property type="molecule type" value="Genomic_DNA"/>
</dbReference>
<evidence type="ECO:0000313" key="1">
    <source>
        <dbReference type="EMBL" id="MDM7888408.1"/>
    </source>
</evidence>
<dbReference type="Proteomes" id="UP001235720">
    <property type="component" value="Unassembled WGS sequence"/>
</dbReference>
<evidence type="ECO:0008006" key="3">
    <source>
        <dbReference type="Google" id="ProtNLM"/>
    </source>
</evidence>
<protein>
    <recommendedName>
        <fullName evidence="3">TIGR02569 family protein</fullName>
    </recommendedName>
</protein>
<comment type="caution">
    <text evidence="1">The sequence shown here is derived from an EMBL/GenBank/DDBJ whole genome shotgun (WGS) entry which is preliminary data.</text>
</comment>
<dbReference type="InterPro" id="IPR011009">
    <property type="entry name" value="Kinase-like_dom_sf"/>
</dbReference>
<evidence type="ECO:0000313" key="2">
    <source>
        <dbReference type="Proteomes" id="UP001235720"/>
    </source>
</evidence>
<organism evidence="1 2">
    <name type="scientific">Curtobacterium subtropicum</name>
    <dbReference type="NCBI Taxonomy" id="3055138"/>
    <lineage>
        <taxon>Bacteria</taxon>
        <taxon>Bacillati</taxon>
        <taxon>Actinomycetota</taxon>
        <taxon>Actinomycetes</taxon>
        <taxon>Micrococcales</taxon>
        <taxon>Microbacteriaceae</taxon>
        <taxon>Curtobacterium</taxon>
    </lineage>
</organism>
<sequence length="279" mass="29988">MTVPGAPPPSAAVLRAFGVGERRPLLLPGGEGTTWRADSIVLRPHGDVREARWRSATLARLAHTARFRTPRPVPSADGGWLVDGWEAWAWLPGATDPTRVEDVLAAGAAFHRAVAHLPRPAFLDLADDPWSRADRLVWGPEALPSEPLLDRLAAGFHPVGARSQLVHRDLLGNVLFAPGEPPTVFDWAPTWRPVGFAAAVAAVDAVCWHGVPIGRLPTLGQLPTVAEWSVSEWPQLLVRALAFRVLVLQLLGAWDDDQAAHHRPLAEALLSGAAGTLDA</sequence>
<name>A0ABT7TFQ2_9MICO</name>
<dbReference type="RefSeq" id="WP_289470037.1">
    <property type="nucleotide sequence ID" value="NZ_JAUCMM010000004.1"/>
</dbReference>
<gene>
    <name evidence="1" type="ORF">QUG98_08070</name>
</gene>